<accession>A0A075UPP9</accession>
<dbReference type="SUPFAM" id="SSF46689">
    <property type="entry name" value="Homeodomain-like"/>
    <property type="match status" value="1"/>
</dbReference>
<dbReference type="STRING" id="208439.AJAP_07945"/>
<evidence type="ECO:0000313" key="5">
    <source>
        <dbReference type="Proteomes" id="UP000028492"/>
    </source>
</evidence>
<dbReference type="EMBL" id="CP008953">
    <property type="protein sequence ID" value="AIG74499.1"/>
    <property type="molecule type" value="Genomic_DNA"/>
</dbReference>
<dbReference type="Pfam" id="PF17940">
    <property type="entry name" value="TetR_C_31"/>
    <property type="match status" value="1"/>
</dbReference>
<gene>
    <name evidence="4" type="ORF">AJAP_07945</name>
</gene>
<dbReference type="SUPFAM" id="SSF48498">
    <property type="entry name" value="Tetracyclin repressor-like, C-terminal domain"/>
    <property type="match status" value="1"/>
</dbReference>
<dbReference type="AlphaFoldDB" id="A0A075UPP9"/>
<reference evidence="4 5" key="1">
    <citation type="journal article" date="2014" name="J. Biotechnol.">
        <title>Complete genome sequence of the actinobacterium Amycolatopsis japonica MG417-CF17(T) (=DSM 44213T) producing (S,S)-N,N'-ethylenediaminedisuccinic acid.</title>
        <authorList>
            <person name="Stegmann E."/>
            <person name="Albersmeier A."/>
            <person name="Spohn M."/>
            <person name="Gert H."/>
            <person name="Weber T."/>
            <person name="Wohlleben W."/>
            <person name="Kalinowski J."/>
            <person name="Ruckert C."/>
        </authorList>
    </citation>
    <scope>NUCLEOTIDE SEQUENCE [LARGE SCALE GENOMIC DNA]</scope>
    <source>
        <strain evidence="5">MG417-CF17 (DSM 44213)</strain>
    </source>
</reference>
<dbReference type="GO" id="GO:0000976">
    <property type="term" value="F:transcription cis-regulatory region binding"/>
    <property type="evidence" value="ECO:0007669"/>
    <property type="project" value="TreeGrafter"/>
</dbReference>
<dbReference type="InterPro" id="IPR001647">
    <property type="entry name" value="HTH_TetR"/>
</dbReference>
<keyword evidence="5" id="KW-1185">Reference proteome</keyword>
<dbReference type="Gene3D" id="1.10.357.10">
    <property type="entry name" value="Tetracycline Repressor, domain 2"/>
    <property type="match status" value="1"/>
</dbReference>
<evidence type="ECO:0000256" key="2">
    <source>
        <dbReference type="PROSITE-ProRule" id="PRU00335"/>
    </source>
</evidence>
<dbReference type="RefSeq" id="WP_037341835.1">
    <property type="nucleotide sequence ID" value="NZ_CP008953.1"/>
</dbReference>
<evidence type="ECO:0000313" key="4">
    <source>
        <dbReference type="EMBL" id="AIG74499.1"/>
    </source>
</evidence>
<name>A0A075UPP9_9PSEU</name>
<evidence type="ECO:0000256" key="1">
    <source>
        <dbReference type="ARBA" id="ARBA00023125"/>
    </source>
</evidence>
<dbReference type="KEGG" id="aja:AJAP_07945"/>
<dbReference type="InterPro" id="IPR050109">
    <property type="entry name" value="HTH-type_TetR-like_transc_reg"/>
</dbReference>
<keyword evidence="1 2" id="KW-0238">DNA-binding</keyword>
<proteinExistence type="predicted"/>
<evidence type="ECO:0000259" key="3">
    <source>
        <dbReference type="PROSITE" id="PS50977"/>
    </source>
</evidence>
<dbReference type="PANTHER" id="PTHR30055:SF219">
    <property type="entry name" value="TRANSCRIPTIONAL REGULATORY PROTEIN"/>
    <property type="match status" value="1"/>
</dbReference>
<dbReference type="GO" id="GO:0003700">
    <property type="term" value="F:DNA-binding transcription factor activity"/>
    <property type="evidence" value="ECO:0007669"/>
    <property type="project" value="TreeGrafter"/>
</dbReference>
<feature type="domain" description="HTH tetR-type" evidence="3">
    <location>
        <begin position="1"/>
        <end position="61"/>
    </location>
</feature>
<dbReference type="PROSITE" id="PS50977">
    <property type="entry name" value="HTH_TETR_2"/>
    <property type="match status" value="1"/>
</dbReference>
<dbReference type="InterPro" id="IPR036271">
    <property type="entry name" value="Tet_transcr_reg_TetR-rel_C_sf"/>
</dbReference>
<dbReference type="PANTHER" id="PTHR30055">
    <property type="entry name" value="HTH-TYPE TRANSCRIPTIONAL REGULATOR RUTR"/>
    <property type="match status" value="1"/>
</dbReference>
<dbReference type="InterPro" id="IPR009057">
    <property type="entry name" value="Homeodomain-like_sf"/>
</dbReference>
<protein>
    <recommendedName>
        <fullName evidence="3">HTH tetR-type domain-containing protein</fullName>
    </recommendedName>
</protein>
<dbReference type="PRINTS" id="PR00455">
    <property type="entry name" value="HTHTETR"/>
</dbReference>
<dbReference type="eggNOG" id="COG1309">
    <property type="taxonomic scope" value="Bacteria"/>
</dbReference>
<organism evidence="4 5">
    <name type="scientific">Amycolatopsis japonica</name>
    <dbReference type="NCBI Taxonomy" id="208439"/>
    <lineage>
        <taxon>Bacteria</taxon>
        <taxon>Bacillati</taxon>
        <taxon>Actinomycetota</taxon>
        <taxon>Actinomycetes</taxon>
        <taxon>Pseudonocardiales</taxon>
        <taxon>Pseudonocardiaceae</taxon>
        <taxon>Amycolatopsis</taxon>
        <taxon>Amycolatopsis japonica group</taxon>
    </lineage>
</organism>
<dbReference type="Pfam" id="PF00440">
    <property type="entry name" value="TetR_N"/>
    <property type="match status" value="1"/>
</dbReference>
<dbReference type="Proteomes" id="UP000028492">
    <property type="component" value="Chromosome"/>
</dbReference>
<sequence>MGQREDLLDGAKRCLIERGYAHTTARDITAASGANLGSIGYHFGSKEALMNEAMIELSTEVVERLREPEDASLTTTWQGLVDSFGEQRDLWTAVLESATQAIRFPELRERLADAQDEARKVLGERLSATDAEAAGAVQFALIAGVMMQHLVAPDRAPSAETIIRGLEALAGGKA</sequence>
<dbReference type="InterPro" id="IPR041583">
    <property type="entry name" value="TetR_C_31"/>
</dbReference>
<feature type="DNA-binding region" description="H-T-H motif" evidence="2">
    <location>
        <begin position="24"/>
        <end position="43"/>
    </location>
</feature>
<dbReference type="HOGENOM" id="CLU_069356_44_3_11"/>